<dbReference type="Pfam" id="PF08637">
    <property type="entry name" value="NCA2"/>
    <property type="match status" value="1"/>
</dbReference>
<reference evidence="1 2" key="1">
    <citation type="journal article" date="2018" name="Mol. Plant">
        <title>The genome of Artemisia annua provides insight into the evolution of Asteraceae family and artemisinin biosynthesis.</title>
        <authorList>
            <person name="Shen Q."/>
            <person name="Zhang L."/>
            <person name="Liao Z."/>
            <person name="Wang S."/>
            <person name="Yan T."/>
            <person name="Shi P."/>
            <person name="Liu M."/>
            <person name="Fu X."/>
            <person name="Pan Q."/>
            <person name="Wang Y."/>
            <person name="Lv Z."/>
            <person name="Lu X."/>
            <person name="Zhang F."/>
            <person name="Jiang W."/>
            <person name="Ma Y."/>
            <person name="Chen M."/>
            <person name="Hao X."/>
            <person name="Li L."/>
            <person name="Tang Y."/>
            <person name="Lv G."/>
            <person name="Zhou Y."/>
            <person name="Sun X."/>
            <person name="Brodelius P.E."/>
            <person name="Rose J.K.C."/>
            <person name="Tang K."/>
        </authorList>
    </citation>
    <scope>NUCLEOTIDE SEQUENCE [LARGE SCALE GENOMIC DNA]</scope>
    <source>
        <strain evidence="2">cv. Huhao1</strain>
        <tissue evidence="1">Leaf</tissue>
    </source>
</reference>
<gene>
    <name evidence="1" type="ORF">CTI12_AA516050</name>
</gene>
<sequence length="110" mass="12693">MHIFLVDIAFSLQNEHGHYVNGLVLYTLDRLYKAVERHAKAYGEWSRVRDDLTSLGDPCLETSDKLHVISVKQGMWKFKIAKSGDPWLRTTKNHIGHQIWEFDPTLGSVD</sequence>
<dbReference type="STRING" id="35608.A0A2U1L329"/>
<dbReference type="AlphaFoldDB" id="A0A2U1L329"/>
<evidence type="ECO:0000313" key="1">
    <source>
        <dbReference type="EMBL" id="PWA43407.1"/>
    </source>
</evidence>
<protein>
    <submittedName>
        <fullName evidence="1">Protein DGS1, mitochondrial</fullName>
    </submittedName>
</protein>
<name>A0A2U1L329_ARTAN</name>
<proteinExistence type="predicted"/>
<keyword evidence="2" id="KW-1185">Reference proteome</keyword>
<accession>A0A2U1L329</accession>
<dbReference type="Proteomes" id="UP000245207">
    <property type="component" value="Unassembled WGS sequence"/>
</dbReference>
<dbReference type="EMBL" id="PKPP01011842">
    <property type="protein sequence ID" value="PWA43407.1"/>
    <property type="molecule type" value="Genomic_DNA"/>
</dbReference>
<comment type="caution">
    <text evidence="1">The sequence shown here is derived from an EMBL/GenBank/DDBJ whole genome shotgun (WGS) entry which is preliminary data.</text>
</comment>
<evidence type="ECO:0000313" key="2">
    <source>
        <dbReference type="Proteomes" id="UP000245207"/>
    </source>
</evidence>
<dbReference type="InterPro" id="IPR013946">
    <property type="entry name" value="NCA2-like"/>
</dbReference>
<organism evidence="1 2">
    <name type="scientific">Artemisia annua</name>
    <name type="common">Sweet wormwood</name>
    <dbReference type="NCBI Taxonomy" id="35608"/>
    <lineage>
        <taxon>Eukaryota</taxon>
        <taxon>Viridiplantae</taxon>
        <taxon>Streptophyta</taxon>
        <taxon>Embryophyta</taxon>
        <taxon>Tracheophyta</taxon>
        <taxon>Spermatophyta</taxon>
        <taxon>Magnoliopsida</taxon>
        <taxon>eudicotyledons</taxon>
        <taxon>Gunneridae</taxon>
        <taxon>Pentapetalae</taxon>
        <taxon>asterids</taxon>
        <taxon>campanulids</taxon>
        <taxon>Asterales</taxon>
        <taxon>Asteraceae</taxon>
        <taxon>Asteroideae</taxon>
        <taxon>Anthemideae</taxon>
        <taxon>Artemisiinae</taxon>
        <taxon>Artemisia</taxon>
    </lineage>
</organism>
<dbReference type="OrthoDB" id="21502at2759"/>